<dbReference type="InterPro" id="IPR013282">
    <property type="entry name" value="Bcl2A1"/>
</dbReference>
<dbReference type="Pfam" id="PF00452">
    <property type="entry name" value="Bcl-2"/>
    <property type="match status" value="1"/>
</dbReference>
<dbReference type="GeneID" id="113442305"/>
<dbReference type="Proteomes" id="UP000472273">
    <property type="component" value="Unplaced"/>
</dbReference>
<accession>A0A670YDS2</accession>
<dbReference type="OrthoDB" id="8856583at2759"/>
<keyword evidence="5" id="KW-1185">Reference proteome</keyword>
<comment type="similarity">
    <text evidence="1">Belongs to the Bcl-2 family.</text>
</comment>
<dbReference type="InterPro" id="IPR046371">
    <property type="entry name" value="Bcl-2_BH1-3"/>
</dbReference>
<dbReference type="PROSITE" id="PS01258">
    <property type="entry name" value="BH2"/>
    <property type="match status" value="1"/>
</dbReference>
<dbReference type="InterPro" id="IPR002475">
    <property type="entry name" value="Bcl2-like"/>
</dbReference>
<reference evidence="4" key="1">
    <citation type="submission" date="2025-08" db="UniProtKB">
        <authorList>
            <consortium name="Ensembl"/>
        </authorList>
    </citation>
    <scope>IDENTIFICATION</scope>
</reference>
<sequence length="173" mass="19595">MESYNFLYVNTLVQDYLKYICQEAQLAAAPNKVAEVLRKAGSSAQKEVEGNLRPYVDSLGIHSIEEAGNIFHQVMENEFADGKINWGRILTIFLFGGILAKKLQGPLAKENLKQISYFITDYIVSTKGKWISENGGWDNGFITKFEDRNSWVSLSTLKTKILAVFSIFNQYHS</sequence>
<dbReference type="GO" id="GO:0043066">
    <property type="term" value="P:negative regulation of apoptotic process"/>
    <property type="evidence" value="ECO:0007669"/>
    <property type="project" value="InterPro"/>
</dbReference>
<dbReference type="GO" id="GO:0051400">
    <property type="term" value="F:BH domain binding"/>
    <property type="evidence" value="ECO:0007669"/>
    <property type="project" value="TreeGrafter"/>
</dbReference>
<dbReference type="PANTHER" id="PTHR11256:SF10">
    <property type="entry name" value="BCL-2-RELATED PROTEIN A1"/>
    <property type="match status" value="1"/>
</dbReference>
<dbReference type="KEGG" id="ptex:113442305"/>
<dbReference type="PRINTS" id="PR01862">
    <property type="entry name" value="BCL2FAMILY"/>
</dbReference>
<feature type="domain" description="Bcl-2 Bcl-2 homology region 1-3" evidence="3">
    <location>
        <begin position="37"/>
        <end position="137"/>
    </location>
</feature>
<evidence type="ECO:0000313" key="5">
    <source>
        <dbReference type="Proteomes" id="UP000472273"/>
    </source>
</evidence>
<dbReference type="GO" id="GO:0008053">
    <property type="term" value="P:mitochondrial fusion"/>
    <property type="evidence" value="ECO:0007669"/>
    <property type="project" value="TreeGrafter"/>
</dbReference>
<dbReference type="GO" id="GO:0015267">
    <property type="term" value="F:channel activity"/>
    <property type="evidence" value="ECO:0007669"/>
    <property type="project" value="TreeGrafter"/>
</dbReference>
<dbReference type="GO" id="GO:0008630">
    <property type="term" value="P:intrinsic apoptotic signaling pathway in response to DNA damage"/>
    <property type="evidence" value="ECO:0007669"/>
    <property type="project" value="TreeGrafter"/>
</dbReference>
<dbReference type="PROSITE" id="PS01080">
    <property type="entry name" value="BH1"/>
    <property type="match status" value="1"/>
</dbReference>
<evidence type="ECO:0000256" key="2">
    <source>
        <dbReference type="ARBA" id="ARBA00022703"/>
    </source>
</evidence>
<dbReference type="InterPro" id="IPR020726">
    <property type="entry name" value="Bcl2_BH2_motif_CS"/>
</dbReference>
<dbReference type="SMART" id="SM00337">
    <property type="entry name" value="BCL"/>
    <property type="match status" value="1"/>
</dbReference>
<proteinExistence type="inferred from homology"/>
<dbReference type="InterPro" id="IPR026298">
    <property type="entry name" value="Bcl-2_fam"/>
</dbReference>
<dbReference type="CTD" id="597"/>
<dbReference type="InterPro" id="IPR020717">
    <property type="entry name" value="Bcl2_BH1_motif_CS"/>
</dbReference>
<gene>
    <name evidence="4" type="primary">BCL2A1</name>
</gene>
<reference evidence="4" key="2">
    <citation type="submission" date="2025-09" db="UniProtKB">
        <authorList>
            <consortium name="Ensembl"/>
        </authorList>
    </citation>
    <scope>IDENTIFICATION</scope>
</reference>
<evidence type="ECO:0000259" key="3">
    <source>
        <dbReference type="SMART" id="SM00337"/>
    </source>
</evidence>
<dbReference type="PANTHER" id="PTHR11256">
    <property type="entry name" value="BCL-2 RELATED"/>
    <property type="match status" value="1"/>
</dbReference>
<dbReference type="AlphaFoldDB" id="A0A670YDS2"/>
<keyword evidence="2" id="KW-0053">Apoptosis</keyword>
<dbReference type="OMA" id="SKITAMF"/>
<dbReference type="GO" id="GO:0005741">
    <property type="term" value="C:mitochondrial outer membrane"/>
    <property type="evidence" value="ECO:0007669"/>
    <property type="project" value="TreeGrafter"/>
</dbReference>
<evidence type="ECO:0000313" key="4">
    <source>
        <dbReference type="Ensembl" id="ENSPTXP00000007617.1"/>
    </source>
</evidence>
<dbReference type="GO" id="GO:0001836">
    <property type="term" value="P:release of cytochrome c from mitochondria"/>
    <property type="evidence" value="ECO:0007669"/>
    <property type="project" value="TreeGrafter"/>
</dbReference>
<dbReference type="GO" id="GO:0097192">
    <property type="term" value="P:extrinsic apoptotic signaling pathway in absence of ligand"/>
    <property type="evidence" value="ECO:0007669"/>
    <property type="project" value="TreeGrafter"/>
</dbReference>
<dbReference type="PRINTS" id="PR01867">
    <property type="entry name" value="BCL2RLATEDA1"/>
</dbReference>
<dbReference type="Gene3D" id="1.10.437.10">
    <property type="entry name" value="Blc2-like"/>
    <property type="match status" value="1"/>
</dbReference>
<dbReference type="PROSITE" id="PS50062">
    <property type="entry name" value="BCL2_FAMILY"/>
    <property type="match status" value="1"/>
</dbReference>
<dbReference type="GeneTree" id="ENSGT01130000278292"/>
<dbReference type="RefSeq" id="XP_026565589.1">
    <property type="nucleotide sequence ID" value="XM_026709804.1"/>
</dbReference>
<dbReference type="Ensembl" id="ENSPTXT00000007884.1">
    <property type="protein sequence ID" value="ENSPTXP00000007617.1"/>
    <property type="gene ID" value="ENSPTXG00000005536.1"/>
</dbReference>
<protein>
    <submittedName>
        <fullName evidence="4">BCL2 related protein A1</fullName>
    </submittedName>
</protein>
<dbReference type="CDD" id="cd06845">
    <property type="entry name" value="Bcl-2_like"/>
    <property type="match status" value="1"/>
</dbReference>
<dbReference type="InterPro" id="IPR036834">
    <property type="entry name" value="Bcl-2-like_sf"/>
</dbReference>
<evidence type="ECO:0000256" key="1">
    <source>
        <dbReference type="ARBA" id="ARBA00009458"/>
    </source>
</evidence>
<organism evidence="4 5">
    <name type="scientific">Pseudonaja textilis</name>
    <name type="common">Eastern brown snake</name>
    <dbReference type="NCBI Taxonomy" id="8673"/>
    <lineage>
        <taxon>Eukaryota</taxon>
        <taxon>Metazoa</taxon>
        <taxon>Chordata</taxon>
        <taxon>Craniata</taxon>
        <taxon>Vertebrata</taxon>
        <taxon>Euteleostomi</taxon>
        <taxon>Lepidosauria</taxon>
        <taxon>Squamata</taxon>
        <taxon>Bifurcata</taxon>
        <taxon>Unidentata</taxon>
        <taxon>Episquamata</taxon>
        <taxon>Toxicofera</taxon>
        <taxon>Serpentes</taxon>
        <taxon>Colubroidea</taxon>
        <taxon>Elapidae</taxon>
        <taxon>Hydrophiinae</taxon>
        <taxon>Pseudonaja</taxon>
    </lineage>
</organism>
<name>A0A670YDS2_PSETE</name>
<dbReference type="SUPFAM" id="SSF56854">
    <property type="entry name" value="Bcl-2 inhibitors of programmed cell death"/>
    <property type="match status" value="1"/>
</dbReference>